<dbReference type="GO" id="GO:0043436">
    <property type="term" value="P:oxoacid metabolic process"/>
    <property type="evidence" value="ECO:0007669"/>
    <property type="project" value="UniProtKB-ARBA"/>
</dbReference>
<dbReference type="InterPro" id="IPR006251">
    <property type="entry name" value="Homoacnase/IPMdehydase_lsu"/>
</dbReference>
<evidence type="ECO:0000256" key="4">
    <source>
        <dbReference type="ARBA" id="ARBA00023004"/>
    </source>
</evidence>
<dbReference type="PRINTS" id="PR00415">
    <property type="entry name" value="ACONITASE"/>
</dbReference>
<evidence type="ECO:0000256" key="1">
    <source>
        <dbReference type="ARBA" id="ARBA00011271"/>
    </source>
</evidence>
<dbReference type="NCBIfam" id="NF001614">
    <property type="entry name" value="PRK00402.1"/>
    <property type="match status" value="1"/>
</dbReference>
<dbReference type="Pfam" id="PF00330">
    <property type="entry name" value="Aconitase"/>
    <property type="match status" value="1"/>
</dbReference>
<dbReference type="InterPro" id="IPR036008">
    <property type="entry name" value="Aconitase_4Fe-4S_dom"/>
</dbReference>
<dbReference type="NCBIfam" id="TIGR01343">
    <property type="entry name" value="hacA_fam"/>
    <property type="match status" value="1"/>
</dbReference>
<dbReference type="InterPro" id="IPR015931">
    <property type="entry name" value="Acnase/IPM_dHydase_lsu_aba_1/3"/>
</dbReference>
<comment type="caution">
    <text evidence="8">The sequence shown here is derived from an EMBL/GenBank/DDBJ whole genome shotgun (WGS) entry which is preliminary data.</text>
</comment>
<dbReference type="GO" id="GO:0051539">
    <property type="term" value="F:4 iron, 4 sulfur cluster binding"/>
    <property type="evidence" value="ECO:0007669"/>
    <property type="project" value="UniProtKB-KW"/>
</dbReference>
<protein>
    <submittedName>
        <fullName evidence="8">3-isopropylmalate/(R)-2-methylmalate dehydratase large subunit</fullName>
        <ecNumber evidence="8">4.2.1.33</ecNumber>
        <ecNumber evidence="8">4.2.1.35</ecNumber>
    </submittedName>
</protein>
<dbReference type="AlphaFoldDB" id="A0A7Y9LPU1"/>
<reference evidence="8 9" key="1">
    <citation type="submission" date="2020-07" db="EMBL/GenBank/DDBJ databases">
        <title>Genomic Encyclopedia of Type Strains, Phase IV (KMG-V): Genome sequencing to study the core and pangenomes of soil and plant-associated prokaryotes.</title>
        <authorList>
            <person name="Whitman W."/>
        </authorList>
    </citation>
    <scope>NUCLEOTIDE SEQUENCE [LARGE SCALE GENOMIC DNA]</scope>
    <source>
        <strain evidence="8 9">SAS40</strain>
    </source>
</reference>
<dbReference type="GO" id="GO:0046872">
    <property type="term" value="F:metal ion binding"/>
    <property type="evidence" value="ECO:0007669"/>
    <property type="project" value="UniProtKB-KW"/>
</dbReference>
<accession>A0A7Y9LPU1</accession>
<evidence type="ECO:0000313" key="9">
    <source>
        <dbReference type="Proteomes" id="UP000542125"/>
    </source>
</evidence>
<feature type="domain" description="Aconitase/3-isopropylmalate dehydratase large subunit alpha/beta/alpha" evidence="7">
    <location>
        <begin position="74"/>
        <end position="423"/>
    </location>
</feature>
<dbReference type="SUPFAM" id="SSF53732">
    <property type="entry name" value="Aconitase iron-sulfur domain"/>
    <property type="match status" value="1"/>
</dbReference>
<dbReference type="InterPro" id="IPR050067">
    <property type="entry name" value="IPM_dehydratase_rel_enz"/>
</dbReference>
<dbReference type="GO" id="GO:0047508">
    <property type="term" value="F:(R)-2-methylmalate dehydratase activity"/>
    <property type="evidence" value="ECO:0007669"/>
    <property type="project" value="UniProtKB-EC"/>
</dbReference>
<proteinExistence type="predicted"/>
<dbReference type="RefSeq" id="WP_179589011.1">
    <property type="nucleotide sequence ID" value="NZ_JACBYR010000002.1"/>
</dbReference>
<evidence type="ECO:0000256" key="3">
    <source>
        <dbReference type="ARBA" id="ARBA00022723"/>
    </source>
</evidence>
<evidence type="ECO:0000256" key="6">
    <source>
        <dbReference type="ARBA" id="ARBA00023239"/>
    </source>
</evidence>
<dbReference type="InterPro" id="IPR001030">
    <property type="entry name" value="Acoase/IPM_deHydtase_lsu_aba"/>
</dbReference>
<dbReference type="Gene3D" id="3.30.499.10">
    <property type="entry name" value="Aconitase, domain 3"/>
    <property type="match status" value="2"/>
</dbReference>
<dbReference type="GO" id="GO:0003861">
    <property type="term" value="F:3-isopropylmalate dehydratase activity"/>
    <property type="evidence" value="ECO:0007669"/>
    <property type="project" value="UniProtKB-EC"/>
</dbReference>
<evidence type="ECO:0000256" key="2">
    <source>
        <dbReference type="ARBA" id="ARBA00022485"/>
    </source>
</evidence>
<dbReference type="Proteomes" id="UP000542125">
    <property type="component" value="Unassembled WGS sequence"/>
</dbReference>
<dbReference type="EC" id="4.2.1.33" evidence="8"/>
<dbReference type="GO" id="GO:0008652">
    <property type="term" value="P:amino acid biosynthetic process"/>
    <property type="evidence" value="ECO:0007669"/>
    <property type="project" value="InterPro"/>
</dbReference>
<gene>
    <name evidence="8" type="ORF">FHW18_004295</name>
</gene>
<organism evidence="8 9">
    <name type="scientific">Pigmentiphaga litoralis</name>
    <dbReference type="NCBI Taxonomy" id="516702"/>
    <lineage>
        <taxon>Bacteria</taxon>
        <taxon>Pseudomonadati</taxon>
        <taxon>Pseudomonadota</taxon>
        <taxon>Betaproteobacteria</taxon>
        <taxon>Burkholderiales</taxon>
        <taxon>Alcaligenaceae</taxon>
        <taxon>Pigmentiphaga</taxon>
    </lineage>
</organism>
<comment type="subunit">
    <text evidence="1">Heterodimer of LeuC and LeuD.</text>
</comment>
<keyword evidence="9" id="KW-1185">Reference proteome</keyword>
<evidence type="ECO:0000259" key="7">
    <source>
        <dbReference type="Pfam" id="PF00330"/>
    </source>
</evidence>
<keyword evidence="4" id="KW-0408">Iron</keyword>
<keyword evidence="6 8" id="KW-0456">Lyase</keyword>
<name>A0A7Y9LPU1_9BURK</name>
<dbReference type="PANTHER" id="PTHR43822">
    <property type="entry name" value="HOMOACONITASE, MITOCHONDRIAL-RELATED"/>
    <property type="match status" value="1"/>
</dbReference>
<dbReference type="PANTHER" id="PTHR43822:SF2">
    <property type="entry name" value="HOMOACONITASE, MITOCHONDRIAL"/>
    <property type="match status" value="1"/>
</dbReference>
<keyword evidence="5" id="KW-0411">Iron-sulfur</keyword>
<evidence type="ECO:0000313" key="8">
    <source>
        <dbReference type="EMBL" id="NYE84988.1"/>
    </source>
</evidence>
<sequence>MQQTLSQKVLAKASGRDHVAVGDVVWTKVDVLMSHDPCMPGVVGVFKREFGEDAKVWNADRFIMIPDHFVYTADPLANQNIRLMRTFAQAQGIKHFYDVGTKDYKGVCHIALAEGGHNRPGEVLLGTDSHTVTGGAFGTFSIGVGNTDAAFALGTGTIPLKVPATIRVNYHGMMPAHVMAKDLILELIGRLTIEGATYMTLEFGGAVVDAMSVESRMTLCNMVVECGAKNGIMVPNAATLAYLAERTDIPFEVMEPDADAIYAQVIDIDVTTLQPRVAKPHCPDNVTDVDTLFDVPLAQAYIGSCTGGKLEDFVEAARVLRGHTVSVPTYAVPATKEVFHGLIRTHIAGQSVYDILIDAGVLLSSETGCAACCGGPSDTFGRVNDAISVISTTNRNFVGRMGNKGAQVYLASPYTVAASAIRGRIANPADYLGAAIAASASTPAFSL</sequence>
<keyword evidence="3" id="KW-0479">Metal-binding</keyword>
<dbReference type="EC" id="4.2.1.35" evidence="8"/>
<dbReference type="EMBL" id="JACBYR010000002">
    <property type="protein sequence ID" value="NYE84988.1"/>
    <property type="molecule type" value="Genomic_DNA"/>
</dbReference>
<evidence type="ECO:0000256" key="5">
    <source>
        <dbReference type="ARBA" id="ARBA00023014"/>
    </source>
</evidence>
<keyword evidence="2" id="KW-0004">4Fe-4S</keyword>